<keyword evidence="6" id="KW-0406">Ion transport</keyword>
<gene>
    <name evidence="11" type="ORF">HDA33_001087</name>
</gene>
<dbReference type="GO" id="GO:0034220">
    <property type="term" value="P:monoatomic ion transmembrane transport"/>
    <property type="evidence" value="ECO:0007669"/>
    <property type="project" value="UniProtKB-KW"/>
</dbReference>
<dbReference type="AlphaFoldDB" id="A0A7W9JIH3"/>
<evidence type="ECO:0000256" key="4">
    <source>
        <dbReference type="ARBA" id="ARBA00022989"/>
    </source>
</evidence>
<comment type="caution">
    <text evidence="11">The sequence shown here is derived from an EMBL/GenBank/DDBJ whole genome shotgun (WGS) entry which is preliminary data.</text>
</comment>
<keyword evidence="6" id="KW-0407">Ion channel</keyword>
<evidence type="ECO:0000256" key="9">
    <source>
        <dbReference type="ARBA" id="ARBA00049940"/>
    </source>
</evidence>
<dbReference type="GO" id="GO:0005886">
    <property type="term" value="C:plasma membrane"/>
    <property type="evidence" value="ECO:0007669"/>
    <property type="project" value="UniProtKB-SubCell"/>
</dbReference>
<dbReference type="RefSeq" id="WP_184171692.1">
    <property type="nucleotide sequence ID" value="NZ_BAABAG010000001.1"/>
</dbReference>
<keyword evidence="5 10" id="KW-0472">Membrane</keyword>
<evidence type="ECO:0000313" key="11">
    <source>
        <dbReference type="EMBL" id="MBB5848523.1"/>
    </source>
</evidence>
<evidence type="ECO:0000256" key="3">
    <source>
        <dbReference type="ARBA" id="ARBA00022692"/>
    </source>
</evidence>
<evidence type="ECO:0000256" key="10">
    <source>
        <dbReference type="RuleBase" id="RU004340"/>
    </source>
</evidence>
<evidence type="ECO:0000256" key="5">
    <source>
        <dbReference type="ARBA" id="ARBA00023136"/>
    </source>
</evidence>
<dbReference type="InterPro" id="IPR003691">
    <property type="entry name" value="FluC"/>
</dbReference>
<organism evidence="11 12">
    <name type="scientific">Micrococcus endophyticus</name>
    <dbReference type="NCBI Taxonomy" id="455343"/>
    <lineage>
        <taxon>Bacteria</taxon>
        <taxon>Bacillati</taxon>
        <taxon>Actinomycetota</taxon>
        <taxon>Actinomycetes</taxon>
        <taxon>Micrococcales</taxon>
        <taxon>Micrococcaceae</taxon>
        <taxon>Micrococcus</taxon>
    </lineage>
</organism>
<comment type="similarity">
    <text evidence="7 10">Belongs to the fluoride channel Fluc/FEX (TC 1.A.43) family.</text>
</comment>
<accession>A0A7W9JIH3</accession>
<evidence type="ECO:0000256" key="6">
    <source>
        <dbReference type="ARBA" id="ARBA00023303"/>
    </source>
</evidence>
<feature type="transmembrane region" description="Helical" evidence="10">
    <location>
        <begin position="44"/>
        <end position="66"/>
    </location>
</feature>
<comment type="subcellular location">
    <subcellularLocation>
        <location evidence="1">Cell membrane</location>
        <topology evidence="1">Multi-pass membrane protein</topology>
    </subcellularLocation>
</comment>
<feature type="transmembrane region" description="Helical" evidence="10">
    <location>
        <begin position="13"/>
        <end position="32"/>
    </location>
</feature>
<evidence type="ECO:0000313" key="12">
    <source>
        <dbReference type="Proteomes" id="UP000567246"/>
    </source>
</evidence>
<evidence type="ECO:0000256" key="8">
    <source>
        <dbReference type="ARBA" id="ARBA00035585"/>
    </source>
</evidence>
<dbReference type="Proteomes" id="UP000567246">
    <property type="component" value="Unassembled WGS sequence"/>
</dbReference>
<keyword evidence="2 10" id="KW-1003">Cell membrane</keyword>
<evidence type="ECO:0000256" key="7">
    <source>
        <dbReference type="ARBA" id="ARBA00035120"/>
    </source>
</evidence>
<evidence type="ECO:0000256" key="1">
    <source>
        <dbReference type="ARBA" id="ARBA00004651"/>
    </source>
</evidence>
<keyword evidence="12" id="KW-1185">Reference proteome</keyword>
<sequence length="146" mass="14328">MSPALMGASPWEWVLGLAVLAAGGALGALLRLTLQEHLPRRGVLAANTLAAGVLGFSLALALPSLVYASGLAGDPLGAAGLLVESLTAGFCLALGTWSTVAGQAADAVLAGRWGAAGRIWAAHLGLGLLAATAGWGLGLGARLLLA</sequence>
<evidence type="ECO:0000256" key="2">
    <source>
        <dbReference type="ARBA" id="ARBA00022475"/>
    </source>
</evidence>
<dbReference type="EMBL" id="JACHMW010000001">
    <property type="protein sequence ID" value="MBB5848523.1"/>
    <property type="molecule type" value="Genomic_DNA"/>
</dbReference>
<proteinExistence type="inferred from homology"/>
<keyword evidence="6" id="KW-0813">Transport</keyword>
<comment type="catalytic activity">
    <reaction evidence="8">
        <text>fluoride(in) = fluoride(out)</text>
        <dbReference type="Rhea" id="RHEA:76159"/>
        <dbReference type="ChEBI" id="CHEBI:17051"/>
    </reaction>
    <physiologicalReaction direction="left-to-right" evidence="8">
        <dbReference type="Rhea" id="RHEA:76160"/>
    </physiologicalReaction>
</comment>
<comment type="function">
    <text evidence="9">Fluoride-specific ion channel. Important for reducing fluoride concentration in the cell, thus reducing its toxicity.</text>
</comment>
<keyword evidence="4 10" id="KW-1133">Transmembrane helix</keyword>
<feature type="transmembrane region" description="Helical" evidence="10">
    <location>
        <begin position="86"/>
        <end position="109"/>
    </location>
</feature>
<feature type="transmembrane region" description="Helical" evidence="10">
    <location>
        <begin position="121"/>
        <end position="145"/>
    </location>
</feature>
<dbReference type="Pfam" id="PF02537">
    <property type="entry name" value="CRCB"/>
    <property type="match status" value="1"/>
</dbReference>
<keyword evidence="3 10" id="KW-0812">Transmembrane</keyword>
<reference evidence="11 12" key="1">
    <citation type="submission" date="2020-08" db="EMBL/GenBank/DDBJ databases">
        <title>Sequencing the genomes of 1000 actinobacteria strains.</title>
        <authorList>
            <person name="Klenk H.-P."/>
        </authorList>
    </citation>
    <scope>NUCLEOTIDE SEQUENCE [LARGE SCALE GENOMIC DNA]</scope>
    <source>
        <strain evidence="11 12">DSM 17945</strain>
    </source>
</reference>
<name>A0A7W9JIH3_9MICC</name>
<protein>
    <recommendedName>
        <fullName evidence="10">Fluoride-specific ion channel</fullName>
    </recommendedName>
</protein>